<gene>
    <name evidence="2" type="ORF">DERF_011002</name>
</gene>
<evidence type="ECO:0000256" key="1">
    <source>
        <dbReference type="SAM" id="MobiDB-lite"/>
    </source>
</evidence>
<evidence type="ECO:0000313" key="3">
    <source>
        <dbReference type="Proteomes" id="UP000790347"/>
    </source>
</evidence>
<accession>A0A922KYV5</accession>
<reference evidence="2" key="2">
    <citation type="journal article" date="2022" name="Res Sq">
        <title>Comparative Genomics Reveals Insights into the Divergent Evolution of Astigmatic Mites and Household Pest Adaptations.</title>
        <authorList>
            <person name="Xiong Q."/>
            <person name="Wan A.T.-Y."/>
            <person name="Liu X.-Y."/>
            <person name="Fung C.S.-H."/>
            <person name="Xiao X."/>
            <person name="Malainual N."/>
            <person name="Hou J."/>
            <person name="Wang L."/>
            <person name="Wang M."/>
            <person name="Yang K."/>
            <person name="Cui Y."/>
            <person name="Leung E."/>
            <person name="Nong W."/>
            <person name="Shin S.-K."/>
            <person name="Au S."/>
            <person name="Jeong K.Y."/>
            <person name="Chew F.T."/>
            <person name="Hui J."/>
            <person name="Leung T.F."/>
            <person name="Tungtrongchitr A."/>
            <person name="Zhong N."/>
            <person name="Liu Z."/>
            <person name="Tsui S."/>
        </authorList>
    </citation>
    <scope>NUCLEOTIDE SEQUENCE</scope>
    <source>
        <strain evidence="2">Derf</strain>
        <tissue evidence="2">Whole organism</tissue>
    </source>
</reference>
<protein>
    <recommendedName>
        <fullName evidence="4">Gag-like protein</fullName>
    </recommendedName>
</protein>
<feature type="region of interest" description="Disordered" evidence="1">
    <location>
        <begin position="1"/>
        <end position="36"/>
    </location>
</feature>
<organism evidence="2 3">
    <name type="scientific">Dermatophagoides farinae</name>
    <name type="common">American house dust mite</name>
    <dbReference type="NCBI Taxonomy" id="6954"/>
    <lineage>
        <taxon>Eukaryota</taxon>
        <taxon>Metazoa</taxon>
        <taxon>Ecdysozoa</taxon>
        <taxon>Arthropoda</taxon>
        <taxon>Chelicerata</taxon>
        <taxon>Arachnida</taxon>
        <taxon>Acari</taxon>
        <taxon>Acariformes</taxon>
        <taxon>Sarcoptiformes</taxon>
        <taxon>Astigmata</taxon>
        <taxon>Psoroptidia</taxon>
        <taxon>Analgoidea</taxon>
        <taxon>Pyroglyphidae</taxon>
        <taxon>Dermatophagoidinae</taxon>
        <taxon>Dermatophagoides</taxon>
    </lineage>
</organism>
<feature type="compositionally biased region" description="Polar residues" evidence="1">
    <location>
        <begin position="14"/>
        <end position="36"/>
    </location>
</feature>
<evidence type="ECO:0000313" key="2">
    <source>
        <dbReference type="EMBL" id="KAH9506260.1"/>
    </source>
</evidence>
<comment type="caution">
    <text evidence="2">The sequence shown here is derived from an EMBL/GenBank/DDBJ whole genome shotgun (WGS) entry which is preliminary data.</text>
</comment>
<feature type="compositionally biased region" description="Low complexity" evidence="1">
    <location>
        <begin position="59"/>
        <end position="92"/>
    </location>
</feature>
<reference evidence="2" key="1">
    <citation type="submission" date="2013-05" db="EMBL/GenBank/DDBJ databases">
        <authorList>
            <person name="Yim A.K.Y."/>
            <person name="Chan T.F."/>
            <person name="Ji K.M."/>
            <person name="Liu X.Y."/>
            <person name="Zhou J.W."/>
            <person name="Li R.Q."/>
            <person name="Yang K.Y."/>
            <person name="Li J."/>
            <person name="Li M."/>
            <person name="Law P.T.W."/>
            <person name="Wu Y.L."/>
            <person name="Cai Z.L."/>
            <person name="Qin H."/>
            <person name="Bao Y."/>
            <person name="Leung R.K.K."/>
            <person name="Ng P.K.S."/>
            <person name="Zou J."/>
            <person name="Zhong X.J."/>
            <person name="Ran P.X."/>
            <person name="Zhong N.S."/>
            <person name="Liu Z.G."/>
            <person name="Tsui S.K.W."/>
        </authorList>
    </citation>
    <scope>NUCLEOTIDE SEQUENCE</scope>
    <source>
        <strain evidence="2">Derf</strain>
        <tissue evidence="2">Whole organism</tissue>
    </source>
</reference>
<dbReference type="EMBL" id="ASGP02000005">
    <property type="protein sequence ID" value="KAH9506260.1"/>
    <property type="molecule type" value="Genomic_DNA"/>
</dbReference>
<proteinExistence type="predicted"/>
<sequence length="611" mass="68691">MGTTTKPVNRKNVKSNQMKNPASGNNRLSTTSPAISLASNDETTITDDDQPMSHIEVTTTVSQQQPTTAQPVSSTIQTMTQQMPTTSSMSQPGTSHQMDTNYSIMTSQFQQPFQVPIFTSSTPQQMVSTHNYQPMVVPPHSQYIPNMYQYGQGQPFQLQFSTNSVPPVTNNNPSITSRPSTPNPANLQSLVTNVTKTPIVTSTSRSTIQFNAQNKKNLPATNTAEFLKETLDMASGLGGNITTARKSQVIDAINFALNLFLENAELKEQIKSASKRKRYDTDVDPRDDITMDDDNEYVTKAELKSCMDEIKNSINNLTKVFSKQNGATTSNQQNKMPTFAEIIKENKKTTVERHQTVVYLPENEDTSITRQTLAQLIQPAKEGIAMTDAKSLSKGKMIINFKDKESKNKFELLAKATKKINTEPPRKLRPSIMLKGVRLDVKKENIPSMFESFNYPIALHVNRNQLDITKLVEVVAEKKNFRNDMLINYVISIDPAIRDIVINEMNGKIILDYALVHAEDMSPLRQCYRCYGFNHIANTCQLRPEQQVCHHCALMHKFEQCPNKTSPQRCVNCRKTGAKDVNSHNSVSKSCPVYVRMLQRVADKVEYYSHV</sequence>
<keyword evidence="3" id="KW-1185">Reference proteome</keyword>
<dbReference type="AlphaFoldDB" id="A0A922KYV5"/>
<feature type="region of interest" description="Disordered" evidence="1">
    <location>
        <begin position="59"/>
        <end position="96"/>
    </location>
</feature>
<dbReference type="Proteomes" id="UP000790347">
    <property type="component" value="Unassembled WGS sequence"/>
</dbReference>
<evidence type="ECO:0008006" key="4">
    <source>
        <dbReference type="Google" id="ProtNLM"/>
    </source>
</evidence>
<name>A0A922KYV5_DERFA</name>